<name>A0A4R2Q6A4_9RHOB</name>
<dbReference type="RefSeq" id="WP_132461429.1">
    <property type="nucleotide sequence ID" value="NZ_SLXP01000003.1"/>
</dbReference>
<sequence length="156" mass="17140">MKLFSYLVVILLMASAAGAVYFRKVADDPEIWHVDPLTAVKPDTPNAILVRPDGGDRTMPGYDVSPEELAKAIDAVALAEPRTERIGGRPEALWMTYVQRSALWGFPDYISVKVLPKEGGSTWAAFSRARFGHSDLGVNAARLERWQGALRDRLGG</sequence>
<dbReference type="OrthoDB" id="8479024at2"/>
<evidence type="ECO:0000256" key="1">
    <source>
        <dbReference type="SAM" id="SignalP"/>
    </source>
</evidence>
<dbReference type="EMBL" id="SLXP01000003">
    <property type="protein sequence ID" value="TCP42291.1"/>
    <property type="molecule type" value="Genomic_DNA"/>
</dbReference>
<evidence type="ECO:0000313" key="2">
    <source>
        <dbReference type="EMBL" id="TCP42291.1"/>
    </source>
</evidence>
<feature type="chain" id="PRO_5020290269" evidence="1">
    <location>
        <begin position="20"/>
        <end position="156"/>
    </location>
</feature>
<dbReference type="Proteomes" id="UP000294835">
    <property type="component" value="Unassembled WGS sequence"/>
</dbReference>
<proteinExistence type="predicted"/>
<dbReference type="InterPro" id="IPR010865">
    <property type="entry name" value="DUF1499"/>
</dbReference>
<gene>
    <name evidence="2" type="ORF">EV662_103198</name>
</gene>
<reference evidence="2 3" key="1">
    <citation type="submission" date="2019-03" db="EMBL/GenBank/DDBJ databases">
        <title>Genomic Encyclopedia of Type Strains, Phase IV (KMG-IV): sequencing the most valuable type-strain genomes for metagenomic binning, comparative biology and taxonomic classification.</title>
        <authorList>
            <person name="Goeker M."/>
        </authorList>
    </citation>
    <scope>NUCLEOTIDE SEQUENCE [LARGE SCALE GENOMIC DNA]</scope>
    <source>
        <strain evidence="2 3">DSM 18063</strain>
    </source>
</reference>
<accession>A0A4R2Q6A4</accession>
<evidence type="ECO:0000313" key="3">
    <source>
        <dbReference type="Proteomes" id="UP000294835"/>
    </source>
</evidence>
<keyword evidence="3" id="KW-1185">Reference proteome</keyword>
<feature type="signal peptide" evidence="1">
    <location>
        <begin position="1"/>
        <end position="19"/>
    </location>
</feature>
<protein>
    <submittedName>
        <fullName evidence="2">Uncharacterized protein (DUF1499 family)</fullName>
    </submittedName>
</protein>
<dbReference type="Pfam" id="PF07386">
    <property type="entry name" value="DUF1499"/>
    <property type="match status" value="1"/>
</dbReference>
<comment type="caution">
    <text evidence="2">The sequence shown here is derived from an EMBL/GenBank/DDBJ whole genome shotgun (WGS) entry which is preliminary data.</text>
</comment>
<organism evidence="2 3">
    <name type="scientific">Rhodovulum marinum</name>
    <dbReference type="NCBI Taxonomy" id="320662"/>
    <lineage>
        <taxon>Bacteria</taxon>
        <taxon>Pseudomonadati</taxon>
        <taxon>Pseudomonadota</taxon>
        <taxon>Alphaproteobacteria</taxon>
        <taxon>Rhodobacterales</taxon>
        <taxon>Paracoccaceae</taxon>
        <taxon>Rhodovulum</taxon>
    </lineage>
</organism>
<keyword evidence="1" id="KW-0732">Signal</keyword>
<dbReference type="AlphaFoldDB" id="A0A4R2Q6A4"/>